<accession>A0A8J7KIV7</accession>
<keyword evidence="4" id="KW-1185">Reference proteome</keyword>
<feature type="domain" description="Ricin B lectin" evidence="2">
    <location>
        <begin position="31"/>
        <end position="152"/>
    </location>
</feature>
<reference evidence="3" key="1">
    <citation type="submission" date="2020-11" db="EMBL/GenBank/DDBJ databases">
        <title>Sequencing the genomes of 1000 actinobacteria strains.</title>
        <authorList>
            <person name="Klenk H.-P."/>
        </authorList>
    </citation>
    <scope>NUCLEOTIDE SEQUENCE</scope>
    <source>
        <strain evidence="3">DSM 45356</strain>
    </source>
</reference>
<gene>
    <name evidence="3" type="ORF">IW245_005934</name>
</gene>
<dbReference type="SMART" id="SM00458">
    <property type="entry name" value="RICIN"/>
    <property type="match status" value="1"/>
</dbReference>
<dbReference type="Pfam" id="PF00652">
    <property type="entry name" value="Ricin_B_lectin"/>
    <property type="match status" value="1"/>
</dbReference>
<name>A0A8J7KIV7_9ACTN</name>
<keyword evidence="1" id="KW-0732">Signal</keyword>
<dbReference type="Gene3D" id="2.80.10.50">
    <property type="match status" value="1"/>
</dbReference>
<dbReference type="EMBL" id="JADOUF010000001">
    <property type="protein sequence ID" value="MBG6139740.1"/>
    <property type="molecule type" value="Genomic_DNA"/>
</dbReference>
<proteinExistence type="predicted"/>
<dbReference type="InterPro" id="IPR035992">
    <property type="entry name" value="Ricin_B-like_lectins"/>
</dbReference>
<dbReference type="SUPFAM" id="SSF50370">
    <property type="entry name" value="Ricin B-like lectins"/>
    <property type="match status" value="1"/>
</dbReference>
<evidence type="ECO:0000256" key="1">
    <source>
        <dbReference type="SAM" id="SignalP"/>
    </source>
</evidence>
<evidence type="ECO:0000313" key="4">
    <source>
        <dbReference type="Proteomes" id="UP000622552"/>
    </source>
</evidence>
<evidence type="ECO:0000259" key="2">
    <source>
        <dbReference type="SMART" id="SM00458"/>
    </source>
</evidence>
<evidence type="ECO:0000313" key="3">
    <source>
        <dbReference type="EMBL" id="MBG6139740.1"/>
    </source>
</evidence>
<dbReference type="Proteomes" id="UP000622552">
    <property type="component" value="Unassembled WGS sequence"/>
</dbReference>
<dbReference type="PROSITE" id="PS50231">
    <property type="entry name" value="RICIN_B_LECTIN"/>
    <property type="match status" value="1"/>
</dbReference>
<sequence>MIIRRIFTIAATGALFVLIPGVSQAATPEKSFTMRSLDQSQCLEQPKGQRITTFVQCDTGNRRQLWQFPARSDNGTMAIARGQKCLTTMSDEDAVVLRKCDDSRTSQVWQAADSDGFSTFTNTKTGSCLSNNGGSLIATSCSNADSTHWELVPSSK</sequence>
<organism evidence="3 4">
    <name type="scientific">Longispora fulva</name>
    <dbReference type="NCBI Taxonomy" id="619741"/>
    <lineage>
        <taxon>Bacteria</taxon>
        <taxon>Bacillati</taxon>
        <taxon>Actinomycetota</taxon>
        <taxon>Actinomycetes</taxon>
        <taxon>Micromonosporales</taxon>
        <taxon>Micromonosporaceae</taxon>
        <taxon>Longispora</taxon>
    </lineage>
</organism>
<dbReference type="RefSeq" id="WP_197006359.1">
    <property type="nucleotide sequence ID" value="NZ_BONS01000006.1"/>
</dbReference>
<feature type="signal peptide" evidence="1">
    <location>
        <begin position="1"/>
        <end position="25"/>
    </location>
</feature>
<protein>
    <recommendedName>
        <fullName evidence="2">Ricin B lectin domain-containing protein</fullName>
    </recommendedName>
</protein>
<feature type="chain" id="PRO_5035169041" description="Ricin B lectin domain-containing protein" evidence="1">
    <location>
        <begin position="26"/>
        <end position="156"/>
    </location>
</feature>
<dbReference type="InterPro" id="IPR000772">
    <property type="entry name" value="Ricin_B_lectin"/>
</dbReference>
<dbReference type="AlphaFoldDB" id="A0A8J7KIV7"/>
<comment type="caution">
    <text evidence="3">The sequence shown here is derived from an EMBL/GenBank/DDBJ whole genome shotgun (WGS) entry which is preliminary data.</text>
</comment>